<evidence type="ECO:0000313" key="8">
    <source>
        <dbReference type="Proteomes" id="UP000290174"/>
    </source>
</evidence>
<protein>
    <submittedName>
        <fullName evidence="7">LysR family transcriptional regulator</fullName>
    </submittedName>
</protein>
<keyword evidence="5" id="KW-0804">Transcription</keyword>
<evidence type="ECO:0000259" key="6">
    <source>
        <dbReference type="PROSITE" id="PS50931"/>
    </source>
</evidence>
<evidence type="ECO:0000256" key="2">
    <source>
        <dbReference type="ARBA" id="ARBA00009437"/>
    </source>
</evidence>
<dbReference type="AlphaFoldDB" id="A0A4Q0QPF5"/>
<dbReference type="GO" id="GO:0003700">
    <property type="term" value="F:DNA-binding transcription factor activity"/>
    <property type="evidence" value="ECO:0007669"/>
    <property type="project" value="InterPro"/>
</dbReference>
<sequence>MQGANVSRKPPGLPAIEWDDLRYFLTLAREKSLSGAARSLGTTQPTMSRRLELFEKKLGAVLFQRRPSGLELTGTGRQILDYAGRMEDAALAAERIATGSSAGLSGTIRVTSAEWLGARVLSPLLAEFCTLHPEMNIELVTDTEALSLTRRETDIAVRFGRFEQEGLMQRKIGSLPFGLYAAPGYLKAKGLPDFRQGGAGATVIAMNAALAESVAETKWLRHHLAHAHIAFRSNSRDGQAAAAVAGAGLVCLPARLAGAYPQLRAIETPAPVPSRDVWLGFHRDTRGIPRVRGVVDFLAERTRRLR</sequence>
<dbReference type="GO" id="GO:0006351">
    <property type="term" value="P:DNA-templated transcription"/>
    <property type="evidence" value="ECO:0007669"/>
    <property type="project" value="TreeGrafter"/>
</dbReference>
<keyword evidence="3" id="KW-0805">Transcription regulation</keyword>
<dbReference type="Pfam" id="PF00126">
    <property type="entry name" value="HTH_1"/>
    <property type="match status" value="1"/>
</dbReference>
<keyword evidence="4" id="KW-0238">DNA-binding</keyword>
<evidence type="ECO:0000256" key="1">
    <source>
        <dbReference type="ARBA" id="ARBA00003502"/>
    </source>
</evidence>
<dbReference type="SUPFAM" id="SSF46785">
    <property type="entry name" value="Winged helix' DNA-binding domain"/>
    <property type="match status" value="1"/>
</dbReference>
<dbReference type="PANTHER" id="PTHR30537">
    <property type="entry name" value="HTH-TYPE TRANSCRIPTIONAL REGULATOR"/>
    <property type="match status" value="1"/>
</dbReference>
<gene>
    <name evidence="7" type="ORF">EAS61_14485</name>
</gene>
<dbReference type="SUPFAM" id="SSF53850">
    <property type="entry name" value="Periplasmic binding protein-like II"/>
    <property type="match status" value="1"/>
</dbReference>
<evidence type="ECO:0000313" key="7">
    <source>
        <dbReference type="EMBL" id="RXG98027.1"/>
    </source>
</evidence>
<dbReference type="InterPro" id="IPR036390">
    <property type="entry name" value="WH_DNA-bd_sf"/>
</dbReference>
<feature type="domain" description="HTH lysR-type" evidence="6">
    <location>
        <begin position="16"/>
        <end position="73"/>
    </location>
</feature>
<proteinExistence type="inferred from homology"/>
<reference evidence="7 8" key="1">
    <citation type="submission" date="2018-11" db="EMBL/GenBank/DDBJ databases">
        <title>Bradyrhizobium sp. nov., isolated from effective nodules of peanut in China.</title>
        <authorList>
            <person name="Li Y."/>
        </authorList>
    </citation>
    <scope>NUCLEOTIDE SEQUENCE [LARGE SCALE GENOMIC DNA]</scope>
    <source>
        <strain evidence="7 8">CCBAU 51770</strain>
    </source>
</reference>
<dbReference type="InterPro" id="IPR005119">
    <property type="entry name" value="LysR_subst-bd"/>
</dbReference>
<dbReference type="PANTHER" id="PTHR30537:SF3">
    <property type="entry name" value="TRANSCRIPTIONAL REGULATORY PROTEIN"/>
    <property type="match status" value="1"/>
</dbReference>
<name>A0A4Q0QPF5_9BRAD</name>
<comment type="similarity">
    <text evidence="2">Belongs to the LysR transcriptional regulatory family.</text>
</comment>
<dbReference type="EMBL" id="RKMK01000010">
    <property type="protein sequence ID" value="RXG98027.1"/>
    <property type="molecule type" value="Genomic_DNA"/>
</dbReference>
<dbReference type="Gene3D" id="1.10.10.10">
    <property type="entry name" value="Winged helix-like DNA-binding domain superfamily/Winged helix DNA-binding domain"/>
    <property type="match status" value="1"/>
</dbReference>
<dbReference type="Proteomes" id="UP000290174">
    <property type="component" value="Unassembled WGS sequence"/>
</dbReference>
<dbReference type="PRINTS" id="PR00039">
    <property type="entry name" value="HTHLYSR"/>
</dbReference>
<dbReference type="Pfam" id="PF03466">
    <property type="entry name" value="LysR_substrate"/>
    <property type="match status" value="1"/>
</dbReference>
<evidence type="ECO:0000256" key="5">
    <source>
        <dbReference type="ARBA" id="ARBA00023163"/>
    </source>
</evidence>
<dbReference type="InterPro" id="IPR036388">
    <property type="entry name" value="WH-like_DNA-bd_sf"/>
</dbReference>
<organism evidence="7 8">
    <name type="scientific">Bradyrhizobium zhanjiangense</name>
    <dbReference type="NCBI Taxonomy" id="1325107"/>
    <lineage>
        <taxon>Bacteria</taxon>
        <taxon>Pseudomonadati</taxon>
        <taxon>Pseudomonadota</taxon>
        <taxon>Alphaproteobacteria</taxon>
        <taxon>Hyphomicrobiales</taxon>
        <taxon>Nitrobacteraceae</taxon>
        <taxon>Bradyrhizobium</taxon>
    </lineage>
</organism>
<dbReference type="GO" id="GO:0043565">
    <property type="term" value="F:sequence-specific DNA binding"/>
    <property type="evidence" value="ECO:0007669"/>
    <property type="project" value="TreeGrafter"/>
</dbReference>
<dbReference type="Gene3D" id="3.40.190.290">
    <property type="match status" value="1"/>
</dbReference>
<dbReference type="InterPro" id="IPR058163">
    <property type="entry name" value="LysR-type_TF_proteobact-type"/>
</dbReference>
<evidence type="ECO:0000256" key="3">
    <source>
        <dbReference type="ARBA" id="ARBA00023015"/>
    </source>
</evidence>
<dbReference type="PROSITE" id="PS50931">
    <property type="entry name" value="HTH_LYSR"/>
    <property type="match status" value="1"/>
</dbReference>
<accession>A0A4Q0QPF5</accession>
<comment type="function">
    <text evidence="1">NodD regulates the expression of the nodABCFE genes which encode other nodulation proteins. NodD is also a negative regulator of its own expression. Binds flavonoids as inducers.</text>
</comment>
<comment type="caution">
    <text evidence="7">The sequence shown here is derived from an EMBL/GenBank/DDBJ whole genome shotgun (WGS) entry which is preliminary data.</text>
</comment>
<dbReference type="InterPro" id="IPR000847">
    <property type="entry name" value="LysR_HTH_N"/>
</dbReference>
<evidence type="ECO:0000256" key="4">
    <source>
        <dbReference type="ARBA" id="ARBA00023125"/>
    </source>
</evidence>